<dbReference type="SUPFAM" id="SSF52540">
    <property type="entry name" value="P-loop containing nucleoside triphosphate hydrolases"/>
    <property type="match status" value="1"/>
</dbReference>
<dbReference type="AlphaFoldDB" id="A0A0R0C1G2"/>
<accession>A0A0R0C1G2</accession>
<comment type="catalytic activity">
    <reaction evidence="8">
        <text>(7R,8S)-8-amino-7-(carboxyamino)nonanoate + ATP = (4R,5S)-dethiobiotin + ADP + phosphate + H(+)</text>
        <dbReference type="Rhea" id="RHEA:63684"/>
        <dbReference type="ChEBI" id="CHEBI:15378"/>
        <dbReference type="ChEBI" id="CHEBI:30616"/>
        <dbReference type="ChEBI" id="CHEBI:43474"/>
        <dbReference type="ChEBI" id="CHEBI:149470"/>
        <dbReference type="ChEBI" id="CHEBI:149473"/>
        <dbReference type="ChEBI" id="CHEBI:456216"/>
    </reaction>
</comment>
<feature type="binding site" evidence="9">
    <location>
        <begin position="116"/>
        <end position="119"/>
    </location>
    <ligand>
        <name>ATP</name>
        <dbReference type="ChEBI" id="CHEBI:30616"/>
    </ligand>
</feature>
<keyword evidence="1 9" id="KW-0963">Cytoplasm</keyword>
<dbReference type="GO" id="GO:0005829">
    <property type="term" value="C:cytosol"/>
    <property type="evidence" value="ECO:0007669"/>
    <property type="project" value="TreeGrafter"/>
</dbReference>
<comment type="catalytic activity">
    <reaction evidence="9">
        <text>(7R,8S)-7,8-diammoniononanoate + CO2 + ATP = (4R,5S)-dethiobiotin + ADP + phosphate + 3 H(+)</text>
        <dbReference type="Rhea" id="RHEA:15805"/>
        <dbReference type="ChEBI" id="CHEBI:15378"/>
        <dbReference type="ChEBI" id="CHEBI:16526"/>
        <dbReference type="ChEBI" id="CHEBI:30616"/>
        <dbReference type="ChEBI" id="CHEBI:43474"/>
        <dbReference type="ChEBI" id="CHEBI:149469"/>
        <dbReference type="ChEBI" id="CHEBI:149473"/>
        <dbReference type="ChEBI" id="CHEBI:456216"/>
        <dbReference type="EC" id="6.3.3.3"/>
    </reaction>
</comment>
<dbReference type="GO" id="GO:0009102">
    <property type="term" value="P:biotin biosynthetic process"/>
    <property type="evidence" value="ECO:0007669"/>
    <property type="project" value="UniProtKB-UniRule"/>
</dbReference>
<dbReference type="GO" id="GO:0004141">
    <property type="term" value="F:dethiobiotin synthase activity"/>
    <property type="evidence" value="ECO:0007669"/>
    <property type="project" value="UniProtKB-UniRule"/>
</dbReference>
<keyword evidence="5 9" id="KW-0093">Biotin biosynthesis</keyword>
<dbReference type="UniPathway" id="UPA00078">
    <property type="reaction ID" value="UER00161"/>
</dbReference>
<sequence>MSGQVIFVSGIDTEIGKTVVTGWLAREWAEQGEHVITQKLVQTGCIGASDDILLHRRIMGSGLFDEDRDGTTMPVLFAYPASPHLSARLENRTLDFSAIEQATARLCERYEKVLLEGAGGLMVPLTEQLLTIDYVARHRWPLLLVTSGRLGSINHTLLSLEAIAARGIPLHGVAWNSRDDSSDEVIAADSRNFIRAQVQRQFPDAHWYDVPQMDLG</sequence>
<feature type="binding site" evidence="9">
    <location>
        <position position="51"/>
    </location>
    <ligand>
        <name>Mg(2+)</name>
        <dbReference type="ChEBI" id="CHEBI:18420"/>
    </ligand>
</feature>
<feature type="active site" evidence="9">
    <location>
        <position position="39"/>
    </location>
</feature>
<dbReference type="HAMAP" id="MF_00336">
    <property type="entry name" value="BioD"/>
    <property type="match status" value="1"/>
</dbReference>
<proteinExistence type="inferred from homology"/>
<keyword evidence="4 9" id="KW-0547">Nucleotide-binding</keyword>
<dbReference type="InterPro" id="IPR004472">
    <property type="entry name" value="DTB_synth_BioD"/>
</dbReference>
<evidence type="ECO:0000256" key="1">
    <source>
        <dbReference type="ARBA" id="ARBA00022490"/>
    </source>
</evidence>
<dbReference type="InterPro" id="IPR027417">
    <property type="entry name" value="P-loop_NTPase"/>
</dbReference>
<gene>
    <name evidence="9" type="primary">bioD</name>
    <name evidence="10" type="ORF">ABB26_12690</name>
</gene>
<dbReference type="OrthoDB" id="9802097at2"/>
<feature type="binding site" evidence="9">
    <location>
        <begin position="14"/>
        <end position="19"/>
    </location>
    <ligand>
        <name>ATP</name>
        <dbReference type="ChEBI" id="CHEBI:30616"/>
    </ligand>
</feature>
<dbReference type="GO" id="GO:0000287">
    <property type="term" value="F:magnesium ion binding"/>
    <property type="evidence" value="ECO:0007669"/>
    <property type="project" value="UniProtKB-UniRule"/>
</dbReference>
<dbReference type="PANTHER" id="PTHR43210">
    <property type="entry name" value="DETHIOBIOTIN SYNTHETASE"/>
    <property type="match status" value="1"/>
</dbReference>
<keyword evidence="2 9" id="KW-0436">Ligase</keyword>
<dbReference type="EC" id="6.3.3.3" evidence="9"/>
<evidence type="ECO:0000256" key="2">
    <source>
        <dbReference type="ARBA" id="ARBA00022598"/>
    </source>
</evidence>
<dbReference type="STRING" id="405444.ABB26_12690"/>
<evidence type="ECO:0000256" key="3">
    <source>
        <dbReference type="ARBA" id="ARBA00022723"/>
    </source>
</evidence>
<comment type="caution">
    <text evidence="10">The sequence shown here is derived from an EMBL/GenBank/DDBJ whole genome shotgun (WGS) entry which is preliminary data.</text>
</comment>
<comment type="similarity">
    <text evidence="9">Belongs to the dethiobiotin synthetase family.</text>
</comment>
<dbReference type="NCBIfam" id="TIGR00347">
    <property type="entry name" value="bioD"/>
    <property type="match status" value="1"/>
</dbReference>
<feature type="binding site" evidence="9">
    <location>
        <begin position="176"/>
        <end position="177"/>
    </location>
    <ligand>
        <name>ATP</name>
        <dbReference type="ChEBI" id="CHEBI:30616"/>
    </ligand>
</feature>
<dbReference type="PANTHER" id="PTHR43210:SF2">
    <property type="entry name" value="ATP-DEPENDENT DETHIOBIOTIN SYNTHETASE BIOD 2"/>
    <property type="match status" value="1"/>
</dbReference>
<evidence type="ECO:0000256" key="8">
    <source>
        <dbReference type="ARBA" id="ARBA00047386"/>
    </source>
</evidence>
<dbReference type="GO" id="GO:0005524">
    <property type="term" value="F:ATP binding"/>
    <property type="evidence" value="ECO:0007669"/>
    <property type="project" value="UniProtKB-UniRule"/>
</dbReference>
<comment type="pathway">
    <text evidence="9">Cofactor biosynthesis; biotin biosynthesis; biotin from 7,8-diaminononanoate: step 1/2.</text>
</comment>
<comment type="function">
    <text evidence="9">Catalyzes a mechanistically unusual reaction, the ATP-dependent insertion of CO2 between the N7 and N8 nitrogen atoms of 7,8-diaminopelargonic acid (DAPA, also called 7,8-diammoniononanoate) to form a ureido ring.</text>
</comment>
<organism evidence="10 11">
    <name type="scientific">Stenotrophomonas humi</name>
    <dbReference type="NCBI Taxonomy" id="405444"/>
    <lineage>
        <taxon>Bacteria</taxon>
        <taxon>Pseudomonadati</taxon>
        <taxon>Pseudomonadota</taxon>
        <taxon>Gammaproteobacteria</taxon>
        <taxon>Lysobacterales</taxon>
        <taxon>Lysobacteraceae</taxon>
        <taxon>Stenotrophomonas</taxon>
    </lineage>
</organism>
<evidence type="ECO:0000256" key="4">
    <source>
        <dbReference type="ARBA" id="ARBA00022741"/>
    </source>
</evidence>
<name>A0A0R0C1G2_9GAMM</name>
<evidence type="ECO:0000313" key="10">
    <source>
        <dbReference type="EMBL" id="KRG63344.1"/>
    </source>
</evidence>
<comment type="subunit">
    <text evidence="9">Homodimer.</text>
</comment>
<dbReference type="EMBL" id="LDJI01000024">
    <property type="protein sequence ID" value="KRG63344.1"/>
    <property type="molecule type" value="Genomic_DNA"/>
</dbReference>
<keyword evidence="7 9" id="KW-0460">Magnesium</keyword>
<comment type="caution">
    <text evidence="9">Lacks conserved residue(s) required for the propagation of feature annotation.</text>
</comment>
<feature type="binding site" evidence="9">
    <location>
        <position position="18"/>
    </location>
    <ligand>
        <name>Mg(2+)</name>
        <dbReference type="ChEBI" id="CHEBI:18420"/>
    </ligand>
</feature>
<evidence type="ECO:0000256" key="9">
    <source>
        <dbReference type="HAMAP-Rule" id="MF_00336"/>
    </source>
</evidence>
<evidence type="ECO:0000256" key="6">
    <source>
        <dbReference type="ARBA" id="ARBA00022840"/>
    </source>
</evidence>
<keyword evidence="3 9" id="KW-0479">Metal-binding</keyword>
<feature type="binding site" evidence="9">
    <location>
        <position position="51"/>
    </location>
    <ligand>
        <name>ATP</name>
        <dbReference type="ChEBI" id="CHEBI:30616"/>
    </ligand>
</feature>
<dbReference type="PIRSF" id="PIRSF006755">
    <property type="entry name" value="DTB_synth"/>
    <property type="match status" value="1"/>
</dbReference>
<evidence type="ECO:0000313" key="11">
    <source>
        <dbReference type="Proteomes" id="UP000050864"/>
    </source>
</evidence>
<comment type="cofactor">
    <cofactor evidence="9">
        <name>Mg(2+)</name>
        <dbReference type="ChEBI" id="CHEBI:18420"/>
    </cofactor>
</comment>
<feature type="binding site" evidence="9">
    <location>
        <position position="43"/>
    </location>
    <ligand>
        <name>substrate</name>
    </ligand>
</feature>
<evidence type="ECO:0000256" key="7">
    <source>
        <dbReference type="ARBA" id="ARBA00022842"/>
    </source>
</evidence>
<dbReference type="RefSeq" id="WP_057634690.1">
    <property type="nucleotide sequence ID" value="NZ_LDJI01000024.1"/>
</dbReference>
<dbReference type="Pfam" id="PF13500">
    <property type="entry name" value="AAA_26"/>
    <property type="match status" value="1"/>
</dbReference>
<dbReference type="Gene3D" id="3.40.50.300">
    <property type="entry name" value="P-loop containing nucleotide triphosphate hydrolases"/>
    <property type="match status" value="1"/>
</dbReference>
<dbReference type="Proteomes" id="UP000050864">
    <property type="component" value="Unassembled WGS sequence"/>
</dbReference>
<comment type="subcellular location">
    <subcellularLocation>
        <location evidence="9">Cytoplasm</location>
    </subcellularLocation>
</comment>
<evidence type="ECO:0000256" key="5">
    <source>
        <dbReference type="ARBA" id="ARBA00022756"/>
    </source>
</evidence>
<reference evidence="10 11" key="1">
    <citation type="submission" date="2015-05" db="EMBL/GenBank/DDBJ databases">
        <title>Genome sequencing and analysis of members of genus Stenotrophomonas.</title>
        <authorList>
            <person name="Patil P.P."/>
            <person name="Midha S."/>
            <person name="Patil P.B."/>
        </authorList>
    </citation>
    <scope>NUCLEOTIDE SEQUENCE [LARGE SCALE GENOMIC DNA]</scope>
    <source>
        <strain evidence="10 11">DSM 18929</strain>
    </source>
</reference>
<dbReference type="GO" id="GO:0042803">
    <property type="term" value="F:protein homodimerization activity"/>
    <property type="evidence" value="ECO:0007669"/>
    <property type="project" value="UniProtKB-ARBA"/>
</dbReference>
<keyword evidence="11" id="KW-1185">Reference proteome</keyword>
<feature type="binding site" evidence="9">
    <location>
        <position position="116"/>
    </location>
    <ligand>
        <name>Mg(2+)</name>
        <dbReference type="ChEBI" id="CHEBI:18420"/>
    </ligand>
</feature>
<dbReference type="PATRIC" id="fig|405444.3.peg.1635"/>
<dbReference type="CDD" id="cd03109">
    <property type="entry name" value="DTBS"/>
    <property type="match status" value="1"/>
</dbReference>
<protein>
    <recommendedName>
        <fullName evidence="9">ATP-dependent dethiobiotin synthetase BioD</fullName>
        <ecNumber evidence="9">6.3.3.3</ecNumber>
    </recommendedName>
    <alternativeName>
        <fullName evidence="9">DTB synthetase</fullName>
        <shortName evidence="9">DTBS</shortName>
    </alternativeName>
    <alternativeName>
        <fullName evidence="9">Dethiobiotin synthase</fullName>
    </alternativeName>
</protein>
<dbReference type="FunFam" id="3.40.50.300:FF:000292">
    <property type="entry name" value="ATP-dependent dethiobiotin synthetase BioD"/>
    <property type="match status" value="1"/>
</dbReference>
<keyword evidence="6 9" id="KW-0067">ATP-binding</keyword>